<dbReference type="InterPro" id="IPR012674">
    <property type="entry name" value="Calycin"/>
</dbReference>
<dbReference type="RefSeq" id="WP_152888153.1">
    <property type="nucleotide sequence ID" value="NZ_WHJC01000033.1"/>
</dbReference>
<dbReference type="InterPro" id="IPR015231">
    <property type="entry name" value="DUF1934"/>
</dbReference>
<dbReference type="SUPFAM" id="SSF50814">
    <property type="entry name" value="Lipocalins"/>
    <property type="match status" value="1"/>
</dbReference>
<gene>
    <name evidence="1" type="ORF">GBZ86_04485</name>
</gene>
<dbReference type="Pfam" id="PF09148">
    <property type="entry name" value="DUF1934"/>
    <property type="match status" value="1"/>
</dbReference>
<dbReference type="AlphaFoldDB" id="A0A6I1MHX8"/>
<dbReference type="OrthoDB" id="1680906at2"/>
<accession>A0A6I1MHX8</accession>
<keyword evidence="2" id="KW-1185">Reference proteome</keyword>
<organism evidence="1 2">
    <name type="scientific">Clostridium tarantellae</name>
    <dbReference type="NCBI Taxonomy" id="39493"/>
    <lineage>
        <taxon>Bacteria</taxon>
        <taxon>Bacillati</taxon>
        <taxon>Bacillota</taxon>
        <taxon>Clostridia</taxon>
        <taxon>Eubacteriales</taxon>
        <taxon>Clostridiaceae</taxon>
        <taxon>Clostridium</taxon>
    </lineage>
</organism>
<comment type="caution">
    <text evidence="1">The sequence shown here is derived from an EMBL/GenBank/DDBJ whole genome shotgun (WGS) entry which is preliminary data.</text>
</comment>
<evidence type="ECO:0000313" key="1">
    <source>
        <dbReference type="EMBL" id="MPQ43015.1"/>
    </source>
</evidence>
<reference evidence="1 2" key="1">
    <citation type="submission" date="2019-10" db="EMBL/GenBank/DDBJ databases">
        <title>The Genome Sequence of Clostridium tarantellae Isolated from Fish Brain.</title>
        <authorList>
            <person name="Bano L."/>
            <person name="Kiel M."/>
            <person name="Sales G."/>
            <person name="Doxey A.C."/>
            <person name="Mansfield M.J."/>
            <person name="Schiavone M."/>
            <person name="Rossetto O."/>
            <person name="Pirazzini M."/>
            <person name="Dobrindt U."/>
            <person name="Montecucco C."/>
        </authorList>
    </citation>
    <scope>NUCLEOTIDE SEQUENCE [LARGE SCALE GENOMIC DNA]</scope>
    <source>
        <strain evidence="1 2">DSM 3997</strain>
    </source>
</reference>
<name>A0A6I1MHX8_9CLOT</name>
<dbReference type="Gene3D" id="2.40.128.20">
    <property type="match status" value="1"/>
</dbReference>
<sequence length="140" mass="15691">MNKKKAIISVSSIQMSGSEEKIEVVSVGEFYKTDDGYKAIYEESEISGMEGTTTKLDIKENSIILNREGTTSTTMEFKNNKDAIVLYNTPYGMLELKTITKKVDIDINEDGGKIDLEYLMIVANQEPLNTNLSIDIKVHK</sequence>
<protein>
    <submittedName>
        <fullName evidence="1">DUF1934 family protein</fullName>
    </submittedName>
</protein>
<proteinExistence type="predicted"/>
<dbReference type="EMBL" id="WHJC01000033">
    <property type="protein sequence ID" value="MPQ43015.1"/>
    <property type="molecule type" value="Genomic_DNA"/>
</dbReference>
<dbReference type="Proteomes" id="UP000430345">
    <property type="component" value="Unassembled WGS sequence"/>
</dbReference>
<evidence type="ECO:0000313" key="2">
    <source>
        <dbReference type="Proteomes" id="UP000430345"/>
    </source>
</evidence>